<keyword evidence="2" id="KW-1185">Reference proteome</keyword>
<dbReference type="InterPro" id="IPR014543">
    <property type="entry name" value="UCP028291"/>
</dbReference>
<comment type="caution">
    <text evidence="1">The sequence shown here is derived from an EMBL/GenBank/DDBJ whole genome shotgun (WGS) entry which is preliminary data.</text>
</comment>
<evidence type="ECO:0000313" key="1">
    <source>
        <dbReference type="EMBL" id="MFD0987952.1"/>
    </source>
</evidence>
<dbReference type="Gene3D" id="3.30.310.50">
    <property type="entry name" value="Alpha-D-phosphohexomutase, C-terminal domain"/>
    <property type="match status" value="1"/>
</dbReference>
<accession>A0ABW3JBY1</accession>
<dbReference type="EMBL" id="JBHTJO010000001">
    <property type="protein sequence ID" value="MFD0987952.1"/>
    <property type="molecule type" value="Genomic_DNA"/>
</dbReference>
<dbReference type="RefSeq" id="WP_379090406.1">
    <property type="nucleotide sequence ID" value="NZ_JBHTJO010000001.1"/>
</dbReference>
<name>A0ABW3JBY1_9HYPH</name>
<dbReference type="PIRSF" id="PIRSF028291">
    <property type="entry name" value="UCP028291"/>
    <property type="match status" value="1"/>
</dbReference>
<reference evidence="2" key="1">
    <citation type="journal article" date="2019" name="Int. J. Syst. Evol. Microbiol.">
        <title>The Global Catalogue of Microorganisms (GCM) 10K type strain sequencing project: providing services to taxonomists for standard genome sequencing and annotation.</title>
        <authorList>
            <consortium name="The Broad Institute Genomics Platform"/>
            <consortium name="The Broad Institute Genome Sequencing Center for Infectious Disease"/>
            <person name="Wu L."/>
            <person name="Ma J."/>
        </authorList>
    </citation>
    <scope>NUCLEOTIDE SEQUENCE [LARGE SCALE GENOMIC DNA]</scope>
    <source>
        <strain evidence="2">CCUG 61697</strain>
    </source>
</reference>
<dbReference type="Pfam" id="PF09981">
    <property type="entry name" value="DUF2218"/>
    <property type="match status" value="1"/>
</dbReference>
<dbReference type="Proteomes" id="UP001597102">
    <property type="component" value="Unassembled WGS sequence"/>
</dbReference>
<sequence>MIKSQAVVQTPAASKYLQQLCKHFAHKAPATFDMTTARVEFPFGLCEMEANERELAISCDSPDQPSMTKMQNVVGGHLERFAWREKLQVQWNGGGQSAE</sequence>
<gene>
    <name evidence="1" type="ORF">ACFQ2F_12670</name>
</gene>
<organism evidence="1 2">
    <name type="scientific">Methyloligella solikamskensis</name>
    <dbReference type="NCBI Taxonomy" id="1177756"/>
    <lineage>
        <taxon>Bacteria</taxon>
        <taxon>Pseudomonadati</taxon>
        <taxon>Pseudomonadota</taxon>
        <taxon>Alphaproteobacteria</taxon>
        <taxon>Hyphomicrobiales</taxon>
        <taxon>Hyphomicrobiaceae</taxon>
        <taxon>Methyloligella</taxon>
    </lineage>
</organism>
<proteinExistence type="predicted"/>
<protein>
    <submittedName>
        <fullName evidence="1">DUF2218 domain-containing protein</fullName>
    </submittedName>
</protein>
<evidence type="ECO:0000313" key="2">
    <source>
        <dbReference type="Proteomes" id="UP001597102"/>
    </source>
</evidence>